<keyword evidence="4" id="KW-1185">Reference proteome</keyword>
<dbReference type="PANTHER" id="PTHR46484:SF8">
    <property type="entry name" value="B-CELL RECEPTOR CD22-LIKE-RELATED"/>
    <property type="match status" value="1"/>
</dbReference>
<reference evidence="3" key="2">
    <citation type="submission" date="2025-09" db="UniProtKB">
        <authorList>
            <consortium name="Ensembl"/>
        </authorList>
    </citation>
    <scope>IDENTIFICATION</scope>
</reference>
<dbReference type="InterPro" id="IPR007110">
    <property type="entry name" value="Ig-like_dom"/>
</dbReference>
<dbReference type="InterPro" id="IPR036179">
    <property type="entry name" value="Ig-like_dom_sf"/>
</dbReference>
<accession>A0A8C6TD71</accession>
<feature type="domain" description="Ig-like" evidence="2">
    <location>
        <begin position="141"/>
        <end position="231"/>
    </location>
</feature>
<organism evidence="3 4">
    <name type="scientific">Neogobius melanostomus</name>
    <name type="common">round goby</name>
    <dbReference type="NCBI Taxonomy" id="47308"/>
    <lineage>
        <taxon>Eukaryota</taxon>
        <taxon>Metazoa</taxon>
        <taxon>Chordata</taxon>
        <taxon>Craniata</taxon>
        <taxon>Vertebrata</taxon>
        <taxon>Euteleostomi</taxon>
        <taxon>Actinopterygii</taxon>
        <taxon>Neopterygii</taxon>
        <taxon>Teleostei</taxon>
        <taxon>Neoteleostei</taxon>
        <taxon>Acanthomorphata</taxon>
        <taxon>Gobiaria</taxon>
        <taxon>Gobiiformes</taxon>
        <taxon>Gobioidei</taxon>
        <taxon>Gobiidae</taxon>
        <taxon>Benthophilinae</taxon>
        <taxon>Neogobiini</taxon>
        <taxon>Neogobius</taxon>
    </lineage>
</organism>
<dbReference type="InterPro" id="IPR013783">
    <property type="entry name" value="Ig-like_fold"/>
</dbReference>
<protein>
    <recommendedName>
        <fullName evidence="2">Ig-like domain-containing protein</fullName>
    </recommendedName>
</protein>
<keyword evidence="1" id="KW-1015">Disulfide bond</keyword>
<dbReference type="Proteomes" id="UP000694523">
    <property type="component" value="Unplaced"/>
</dbReference>
<dbReference type="Gene3D" id="2.60.40.10">
    <property type="entry name" value="Immunoglobulins"/>
    <property type="match status" value="2"/>
</dbReference>
<dbReference type="SUPFAM" id="SSF48726">
    <property type="entry name" value="Immunoglobulin"/>
    <property type="match status" value="2"/>
</dbReference>
<evidence type="ECO:0000256" key="1">
    <source>
        <dbReference type="ARBA" id="ARBA00023157"/>
    </source>
</evidence>
<dbReference type="AlphaFoldDB" id="A0A8C6TD71"/>
<dbReference type="InterPro" id="IPR013162">
    <property type="entry name" value="CD80_C2-set"/>
</dbReference>
<sequence>MMKCICLFFSDYATMLLCKEGVTINTPSPMEALSGSCLNIPCTYTGLTIDPEKSFTGIWSKTTPAYGQNAANVISVSGDSSKSYPMNITGNLKNRDCTTMFHDLTQRYEDNYFFRIENGPNKVTAACTNLQIRVRDSPWSPSIEVSGEQIEANVVTITCSAVTPCPSSPPRLTWDHDKDPVNNVVQNPDGTFTTTVTYKLSLTSPHDGCNLTCSAEYPVNHGKQIAKTTITLNVTPTYGKKPEQVSFYYGTWSFVFSLFITHRSVFTQRPEQTDGNRVMEAQI</sequence>
<dbReference type="PANTHER" id="PTHR46484">
    <property type="entry name" value="SI:CH211-171H4.5-RELATED"/>
    <property type="match status" value="1"/>
</dbReference>
<dbReference type="Ensembl" id="ENSNMLT00000021699.1">
    <property type="protein sequence ID" value="ENSNMLP00000019313.1"/>
    <property type="gene ID" value="ENSNMLG00000012665.1"/>
</dbReference>
<dbReference type="PROSITE" id="PS50835">
    <property type="entry name" value="IG_LIKE"/>
    <property type="match status" value="1"/>
</dbReference>
<evidence type="ECO:0000313" key="4">
    <source>
        <dbReference type="Proteomes" id="UP000694523"/>
    </source>
</evidence>
<dbReference type="Pfam" id="PF08205">
    <property type="entry name" value="C2-set_2"/>
    <property type="match status" value="1"/>
</dbReference>
<evidence type="ECO:0000313" key="3">
    <source>
        <dbReference type="Ensembl" id="ENSNMLP00000019313.1"/>
    </source>
</evidence>
<reference evidence="3" key="1">
    <citation type="submission" date="2025-08" db="UniProtKB">
        <authorList>
            <consortium name="Ensembl"/>
        </authorList>
    </citation>
    <scope>IDENTIFICATION</scope>
</reference>
<name>A0A8C6TD71_9GOBI</name>
<evidence type="ECO:0000259" key="2">
    <source>
        <dbReference type="PROSITE" id="PS50835"/>
    </source>
</evidence>
<proteinExistence type="predicted"/>